<keyword evidence="4" id="KW-1185">Reference proteome</keyword>
<feature type="transmembrane region" description="Helical" evidence="2">
    <location>
        <begin position="49"/>
        <end position="67"/>
    </location>
</feature>
<dbReference type="SUPFAM" id="SSF48452">
    <property type="entry name" value="TPR-like"/>
    <property type="match status" value="1"/>
</dbReference>
<reference evidence="3 4" key="1">
    <citation type="submission" date="2020-04" db="EMBL/GenBank/DDBJ databases">
        <title>Flammeovirga sp. SR4, a novel species isolated from seawater.</title>
        <authorList>
            <person name="Wang X."/>
        </authorList>
    </citation>
    <scope>NUCLEOTIDE SEQUENCE [LARGE SCALE GENOMIC DNA]</scope>
    <source>
        <strain evidence="3 4">SR4</strain>
    </source>
</reference>
<evidence type="ECO:0000256" key="1">
    <source>
        <dbReference type="PROSITE-ProRule" id="PRU00339"/>
    </source>
</evidence>
<comment type="caution">
    <text evidence="3">The sequence shown here is derived from an EMBL/GenBank/DDBJ whole genome shotgun (WGS) entry which is preliminary data.</text>
</comment>
<keyword evidence="2" id="KW-0812">Transmembrane</keyword>
<dbReference type="PROSITE" id="PS50005">
    <property type="entry name" value="TPR"/>
    <property type="match status" value="1"/>
</dbReference>
<sequence>MAIMKEKNKNVEKGNTQDEHKEFEVFESAEVLQEHIIETQGFLDKNKNLVLGAIGAVVAVIAGYFLYGLNIENQNKKAQADLSPAVFYFEKDSLGKALNGDGNLTGGFLQIADEYSGTKAANLANYYAGVSYMRMGEFGKAISHLEKFSSDDELVQGRAYALIGDAYVQQEQFGSAISSYKDAVAYKPNKEFTPAYLMKLAYAYEANGDQANALETYNKVANEYAKSQEANDAKKFAAMMSVK</sequence>
<proteinExistence type="predicted"/>
<dbReference type="InterPro" id="IPR011990">
    <property type="entry name" value="TPR-like_helical_dom_sf"/>
</dbReference>
<dbReference type="AlphaFoldDB" id="A0A7X8SR30"/>
<dbReference type="Pfam" id="PF13432">
    <property type="entry name" value="TPR_16"/>
    <property type="match status" value="1"/>
</dbReference>
<dbReference type="SMART" id="SM00028">
    <property type="entry name" value="TPR"/>
    <property type="match status" value="2"/>
</dbReference>
<dbReference type="InterPro" id="IPR019734">
    <property type="entry name" value="TPR_rpt"/>
</dbReference>
<feature type="repeat" description="TPR" evidence="1">
    <location>
        <begin position="157"/>
        <end position="190"/>
    </location>
</feature>
<evidence type="ECO:0000256" key="2">
    <source>
        <dbReference type="SAM" id="Phobius"/>
    </source>
</evidence>
<dbReference type="EMBL" id="JABAIL010000014">
    <property type="protein sequence ID" value="NLR94718.1"/>
    <property type="molecule type" value="Genomic_DNA"/>
</dbReference>
<keyword evidence="1" id="KW-0802">TPR repeat</keyword>
<gene>
    <name evidence="3" type="ORF">HGP29_26165</name>
</gene>
<dbReference type="Proteomes" id="UP000585050">
    <property type="component" value="Unassembled WGS sequence"/>
</dbReference>
<keyword evidence="2" id="KW-1133">Transmembrane helix</keyword>
<name>A0A7X8SR30_9BACT</name>
<keyword evidence="2" id="KW-0472">Membrane</keyword>
<organism evidence="3 4">
    <name type="scientific">Flammeovirga agarivorans</name>
    <dbReference type="NCBI Taxonomy" id="2726742"/>
    <lineage>
        <taxon>Bacteria</taxon>
        <taxon>Pseudomonadati</taxon>
        <taxon>Bacteroidota</taxon>
        <taxon>Cytophagia</taxon>
        <taxon>Cytophagales</taxon>
        <taxon>Flammeovirgaceae</taxon>
        <taxon>Flammeovirga</taxon>
    </lineage>
</organism>
<dbReference type="Gene3D" id="1.25.40.10">
    <property type="entry name" value="Tetratricopeptide repeat domain"/>
    <property type="match status" value="2"/>
</dbReference>
<evidence type="ECO:0000313" key="3">
    <source>
        <dbReference type="EMBL" id="NLR94718.1"/>
    </source>
</evidence>
<protein>
    <submittedName>
        <fullName evidence="3">Tetratricopeptide repeat protein</fullName>
    </submittedName>
</protein>
<evidence type="ECO:0000313" key="4">
    <source>
        <dbReference type="Proteomes" id="UP000585050"/>
    </source>
</evidence>
<accession>A0A7X8SR30</accession>